<keyword evidence="4" id="KW-1185">Reference proteome</keyword>
<sequence>MKVKKVKFLIIGAGLSGLITANELRENGEEDFIILEARSRTGGRILTKEGIDLGATWFQKQHVYTSEVLSKYNLDYFEQFSKGKSVLVYNSMAPAHLFESDPNAPGAKRISGGSDSLIQALSNPVAANLELESPVTHIKMQDNFLEVMVQGESYHAEKVIICLPPKIAENIEYTPPLPDNLKEVMQKTHTWMSNAIKVGITYPEAFWKKKGLSGTIIGQIGPVIELYDHCNAAENEYSLMGFVNEGLREETAAHRKERILAYLEQHLGPEARNYKNYIEKDWAKEEYTSGKSLKSVYMSPQYGNSIFKKSFLDGRLYFSGTETSPLYGGYLEGAIYSGLNTAKKILS</sequence>
<accession>A0ABQ1WV03</accession>
<dbReference type="InterPro" id="IPR002937">
    <property type="entry name" value="Amino_oxidase"/>
</dbReference>
<evidence type="ECO:0000313" key="4">
    <source>
        <dbReference type="Proteomes" id="UP000605733"/>
    </source>
</evidence>
<evidence type="ECO:0000259" key="2">
    <source>
        <dbReference type="Pfam" id="PF01593"/>
    </source>
</evidence>
<dbReference type="InterPro" id="IPR036188">
    <property type="entry name" value="FAD/NAD-bd_sf"/>
</dbReference>
<comment type="similarity">
    <text evidence="1">Belongs to the flavin monoamine oxidase family.</text>
</comment>
<name>A0ABQ1WV03_9FLAO</name>
<proteinExistence type="inferred from homology"/>
<dbReference type="SUPFAM" id="SSF51905">
    <property type="entry name" value="FAD/NAD(P)-binding domain"/>
    <property type="match status" value="1"/>
</dbReference>
<dbReference type="PANTHER" id="PTHR43563:SF1">
    <property type="entry name" value="AMINE OXIDASE [FLAVIN-CONTAINING] B"/>
    <property type="match status" value="1"/>
</dbReference>
<dbReference type="Proteomes" id="UP000605733">
    <property type="component" value="Unassembled WGS sequence"/>
</dbReference>
<dbReference type="EMBL" id="BMIX01000009">
    <property type="protein sequence ID" value="GGG44620.1"/>
    <property type="molecule type" value="Genomic_DNA"/>
</dbReference>
<feature type="domain" description="Amine oxidase" evidence="2">
    <location>
        <begin position="15"/>
        <end position="82"/>
    </location>
</feature>
<evidence type="ECO:0000313" key="3">
    <source>
        <dbReference type="EMBL" id="GGG44620.1"/>
    </source>
</evidence>
<dbReference type="PANTHER" id="PTHR43563">
    <property type="entry name" value="AMINE OXIDASE"/>
    <property type="match status" value="1"/>
</dbReference>
<dbReference type="Gene3D" id="3.50.50.60">
    <property type="entry name" value="FAD/NAD(P)-binding domain"/>
    <property type="match status" value="2"/>
</dbReference>
<reference evidence="4" key="1">
    <citation type="journal article" date="2019" name="Int. J. Syst. Evol. Microbiol.">
        <title>The Global Catalogue of Microorganisms (GCM) 10K type strain sequencing project: providing services to taxonomists for standard genome sequencing and annotation.</title>
        <authorList>
            <consortium name="The Broad Institute Genomics Platform"/>
            <consortium name="The Broad Institute Genome Sequencing Center for Infectious Disease"/>
            <person name="Wu L."/>
            <person name="Ma J."/>
        </authorList>
    </citation>
    <scope>NUCLEOTIDE SEQUENCE [LARGE SCALE GENOMIC DNA]</scope>
    <source>
        <strain evidence="4">CGMCC 1.15422</strain>
    </source>
</reference>
<gene>
    <name evidence="3" type="ORF">GCM10011532_30760</name>
</gene>
<comment type="caution">
    <text evidence="3">The sequence shown here is derived from an EMBL/GenBank/DDBJ whole genome shotgun (WGS) entry which is preliminary data.</text>
</comment>
<feature type="domain" description="Amine oxidase" evidence="2">
    <location>
        <begin position="88"/>
        <end position="346"/>
    </location>
</feature>
<protein>
    <recommendedName>
        <fullName evidence="2">Amine oxidase domain-containing protein</fullName>
    </recommendedName>
</protein>
<evidence type="ECO:0000256" key="1">
    <source>
        <dbReference type="ARBA" id="ARBA00005995"/>
    </source>
</evidence>
<dbReference type="Pfam" id="PF01593">
    <property type="entry name" value="Amino_oxidase"/>
    <property type="match status" value="2"/>
</dbReference>
<dbReference type="RefSeq" id="WP_011709846.1">
    <property type="nucleotide sequence ID" value="NZ_BMIX01000009.1"/>
</dbReference>
<organism evidence="3 4">
    <name type="scientific">Christiangramia forsetii</name>
    <dbReference type="NCBI Taxonomy" id="411153"/>
    <lineage>
        <taxon>Bacteria</taxon>
        <taxon>Pseudomonadati</taxon>
        <taxon>Bacteroidota</taxon>
        <taxon>Flavobacteriia</taxon>
        <taxon>Flavobacteriales</taxon>
        <taxon>Flavobacteriaceae</taxon>
        <taxon>Christiangramia</taxon>
    </lineage>
</organism>
<dbReference type="InterPro" id="IPR050703">
    <property type="entry name" value="Flavin_MAO"/>
</dbReference>
<dbReference type="SUPFAM" id="SSF54373">
    <property type="entry name" value="FAD-linked reductases, C-terminal domain"/>
    <property type="match status" value="1"/>
</dbReference>